<name>A0A951UR69_9CYAN</name>
<dbReference type="NCBIfam" id="NF037954">
    <property type="entry name" value="het_cyst_PatD"/>
    <property type="match status" value="1"/>
</dbReference>
<accession>A0A951UR69</accession>
<reference evidence="1" key="2">
    <citation type="journal article" date="2022" name="Microbiol. Resour. Announc.">
        <title>Metagenome Sequencing to Explore Phylogenomics of Terrestrial Cyanobacteria.</title>
        <authorList>
            <person name="Ward R.D."/>
            <person name="Stajich J.E."/>
            <person name="Johansen J.R."/>
            <person name="Huntemann M."/>
            <person name="Clum A."/>
            <person name="Foster B."/>
            <person name="Foster B."/>
            <person name="Roux S."/>
            <person name="Palaniappan K."/>
            <person name="Varghese N."/>
            <person name="Mukherjee S."/>
            <person name="Reddy T.B.K."/>
            <person name="Daum C."/>
            <person name="Copeland A."/>
            <person name="Chen I.A."/>
            <person name="Ivanova N.N."/>
            <person name="Kyrpides N.C."/>
            <person name="Shapiro N."/>
            <person name="Eloe-Fadrosh E.A."/>
            <person name="Pietrasiak N."/>
        </authorList>
    </citation>
    <scope>NUCLEOTIDE SEQUENCE</scope>
    <source>
        <strain evidence="1">GSE-NOS-MK-12-04C</strain>
    </source>
</reference>
<proteinExistence type="predicted"/>
<comment type="caution">
    <text evidence="1">The sequence shown here is derived from an EMBL/GenBank/DDBJ whole genome shotgun (WGS) entry which is preliminary data.</text>
</comment>
<organism evidence="1 2">
    <name type="scientific">Cyanomargarita calcarea GSE-NOS-MK-12-04C</name>
    <dbReference type="NCBI Taxonomy" id="2839659"/>
    <lineage>
        <taxon>Bacteria</taxon>
        <taxon>Bacillati</taxon>
        <taxon>Cyanobacteriota</taxon>
        <taxon>Cyanophyceae</taxon>
        <taxon>Nostocales</taxon>
        <taxon>Cyanomargaritaceae</taxon>
        <taxon>Cyanomargarita</taxon>
    </lineage>
</organism>
<reference evidence="1" key="1">
    <citation type="submission" date="2021-05" db="EMBL/GenBank/DDBJ databases">
        <authorList>
            <person name="Pietrasiak N."/>
            <person name="Ward R."/>
            <person name="Stajich J.E."/>
            <person name="Kurbessoian T."/>
        </authorList>
    </citation>
    <scope>NUCLEOTIDE SEQUENCE</scope>
    <source>
        <strain evidence="1">GSE-NOS-MK-12-04C</strain>
    </source>
</reference>
<dbReference type="EMBL" id="JAHHGZ010000001">
    <property type="protein sequence ID" value="MBW4665921.1"/>
    <property type="molecule type" value="Genomic_DNA"/>
</dbReference>
<dbReference type="Proteomes" id="UP000729701">
    <property type="component" value="Unassembled WGS sequence"/>
</dbReference>
<evidence type="ECO:0000313" key="2">
    <source>
        <dbReference type="Proteomes" id="UP000729701"/>
    </source>
</evidence>
<gene>
    <name evidence="1" type="primary">patD</name>
    <name evidence="1" type="ORF">KME60_00395</name>
</gene>
<protein>
    <submittedName>
        <fullName evidence="1">Heterocyst frequency control protein PatD</fullName>
    </submittedName>
</protein>
<dbReference type="InterPro" id="IPR047810">
    <property type="entry name" value="PatD-like"/>
</dbReference>
<evidence type="ECO:0000313" key="1">
    <source>
        <dbReference type="EMBL" id="MBW4665921.1"/>
    </source>
</evidence>
<dbReference type="AlphaFoldDB" id="A0A951UR69"/>
<sequence>MSANREKYQEFATLLEELCDYTTFAGLDASQLRQRVNLAQQFFRDQIVPLTVEGPQDQSYRTEISKQLRLLEVDVMFFKGARQSSTAQARLIIIGDRLKTLIRYCEAVLGS</sequence>